<name>A0ABP5FSY1_9MICO</name>
<evidence type="ECO:0000313" key="4">
    <source>
        <dbReference type="Proteomes" id="UP001501285"/>
    </source>
</evidence>
<dbReference type="PANTHER" id="PTHR21310">
    <property type="entry name" value="AMINOGLYCOSIDE PHOSPHOTRANSFERASE-RELATED-RELATED"/>
    <property type="match status" value="1"/>
</dbReference>
<gene>
    <name evidence="3" type="ORF">GCM10009740_22380</name>
</gene>
<dbReference type="InterPro" id="IPR051678">
    <property type="entry name" value="AGP_Transferase"/>
</dbReference>
<comment type="caution">
    <text evidence="3">The sequence shown here is derived from an EMBL/GenBank/DDBJ whole genome shotgun (WGS) entry which is preliminary data.</text>
</comment>
<feature type="domain" description="Aminoglycoside phosphotransferase" evidence="2">
    <location>
        <begin position="529"/>
        <end position="687"/>
    </location>
</feature>
<reference evidence="4" key="1">
    <citation type="journal article" date="2019" name="Int. J. Syst. Evol. Microbiol.">
        <title>The Global Catalogue of Microorganisms (GCM) 10K type strain sequencing project: providing services to taxonomists for standard genome sequencing and annotation.</title>
        <authorList>
            <consortium name="The Broad Institute Genomics Platform"/>
            <consortium name="The Broad Institute Genome Sequencing Center for Infectious Disease"/>
            <person name="Wu L."/>
            <person name="Ma J."/>
        </authorList>
    </citation>
    <scope>NUCLEOTIDE SEQUENCE [LARGE SCALE GENOMIC DNA]</scope>
    <source>
        <strain evidence="4">JCM 14283</strain>
    </source>
</reference>
<dbReference type="SUPFAM" id="SSF56112">
    <property type="entry name" value="Protein kinase-like (PK-like)"/>
    <property type="match status" value="2"/>
</dbReference>
<feature type="domain" description="Aminoglycoside phosphotransferase" evidence="2">
    <location>
        <begin position="179"/>
        <end position="330"/>
    </location>
</feature>
<evidence type="ECO:0000259" key="2">
    <source>
        <dbReference type="Pfam" id="PF01636"/>
    </source>
</evidence>
<accession>A0ABP5FSY1</accession>
<evidence type="ECO:0000256" key="1">
    <source>
        <dbReference type="SAM" id="MobiDB-lite"/>
    </source>
</evidence>
<organism evidence="3 4">
    <name type="scientific">Terrabacter terrae</name>
    <dbReference type="NCBI Taxonomy" id="318434"/>
    <lineage>
        <taxon>Bacteria</taxon>
        <taxon>Bacillati</taxon>
        <taxon>Actinomycetota</taxon>
        <taxon>Actinomycetes</taxon>
        <taxon>Micrococcales</taxon>
        <taxon>Intrasporangiaceae</taxon>
        <taxon>Terrabacter</taxon>
    </lineage>
</organism>
<keyword evidence="4" id="KW-1185">Reference proteome</keyword>
<feature type="compositionally biased region" description="Low complexity" evidence="1">
    <location>
        <begin position="528"/>
        <end position="539"/>
    </location>
</feature>
<dbReference type="RefSeq" id="WP_343991272.1">
    <property type="nucleotide sequence ID" value="NZ_BAAANB010000021.1"/>
</dbReference>
<dbReference type="InterPro" id="IPR011009">
    <property type="entry name" value="Kinase-like_dom_sf"/>
</dbReference>
<protein>
    <recommendedName>
        <fullName evidence="2">Aminoglycoside phosphotransferase domain-containing protein</fullName>
    </recommendedName>
</protein>
<dbReference type="Proteomes" id="UP001501285">
    <property type="component" value="Unassembled WGS sequence"/>
</dbReference>
<evidence type="ECO:0000313" key="3">
    <source>
        <dbReference type="EMBL" id="GAA2031923.1"/>
    </source>
</evidence>
<dbReference type="InterPro" id="IPR002575">
    <property type="entry name" value="Aminoglycoside_PTrfase"/>
</dbReference>
<sequence length="738" mass="78590">MTTTWPTAPSGCLWTDVDRLVGLVQPLVETEGRPGGVHQIRWEPELTTRVAFEAGNGEVRVCEATPTGVSRTSLSEDPSLCGAAAVLDPVQVRPRLEHLLRRPVRSCTTTPVSYRPGSSCVVRCDVGMPTGRRILFVKLLAGGCDDYAVNLRALSSRRSGTAALVPALVGCWPDLGAVVTAGVRGASASRLLSDVSSPVRGRLRLAARLGHLLADVHRAVPVPGAPVQGRGVVDALDELTAYLPAAWHADPPTALSLGWALDRLRDRLPVQDALVFGHGSFRAGQVVVGDERLTVLDLDGAGPADPGRDLGNAMAYLEWERLRAGTTRAPDLGGALLQGYADAGGRADPDSVGWWQALALLKIAGRRYRSLDTAHWEAVPSLVATASEVLERRRRRTRGSGNGRLARWSPELTDPRAMTALLKEQLRAGGLGKGRIVSAETLRLSPGRRVVVRYRVTGGSERPVEVIAKAYAEPVRAVVAHENLVLFDRVREPALQCGTQTPIGVSPPLGIVLCRSAPGHPVVPLPAGPRRGPPRTLAPSQDGESPSSADVVIAAGHLGRWLRTVHTTGSGAGRRLDLGHEADNCAVWAERVGSADATLLAPARELAALLQARATTLPVVLDALIHKDLHLAHVIVDEGGAATVIDLDEARMGDPAFDVAHLCTYAEETGSAPAELALRAFLDAYGQVGGPDPERRLAFFRAYALLKFTRQALAAQAGDEVVRASRRRLAEGVAWLRE</sequence>
<dbReference type="Pfam" id="PF01636">
    <property type="entry name" value="APH"/>
    <property type="match status" value="2"/>
</dbReference>
<proteinExistence type="predicted"/>
<dbReference type="EMBL" id="BAAANB010000021">
    <property type="protein sequence ID" value="GAA2031923.1"/>
    <property type="molecule type" value="Genomic_DNA"/>
</dbReference>
<feature type="region of interest" description="Disordered" evidence="1">
    <location>
        <begin position="524"/>
        <end position="548"/>
    </location>
</feature>
<dbReference type="Gene3D" id="3.90.1200.10">
    <property type="match status" value="2"/>
</dbReference>